<keyword evidence="4 10" id="KW-0812">Transmembrane</keyword>
<protein>
    <recommendedName>
        <fullName evidence="13">Odorant receptor</fullName>
    </recommendedName>
</protein>
<evidence type="ECO:0000256" key="10">
    <source>
        <dbReference type="SAM" id="Phobius"/>
    </source>
</evidence>
<feature type="transmembrane region" description="Helical" evidence="10">
    <location>
        <begin position="189"/>
        <end position="210"/>
    </location>
</feature>
<keyword evidence="6 10" id="KW-1133">Transmembrane helix</keyword>
<dbReference type="PANTHER" id="PTHR21137:SF35">
    <property type="entry name" value="ODORANT RECEPTOR 19A-RELATED"/>
    <property type="match status" value="1"/>
</dbReference>
<comment type="caution">
    <text evidence="11">The sequence shown here is derived from an EMBL/GenBank/DDBJ whole genome shotgun (WGS) entry which is preliminary data.</text>
</comment>
<feature type="transmembrane region" description="Helical" evidence="10">
    <location>
        <begin position="126"/>
        <end position="146"/>
    </location>
</feature>
<feature type="transmembrane region" description="Helical" evidence="10">
    <location>
        <begin position="34"/>
        <end position="57"/>
    </location>
</feature>
<dbReference type="GO" id="GO:0005549">
    <property type="term" value="F:odorant binding"/>
    <property type="evidence" value="ECO:0007669"/>
    <property type="project" value="InterPro"/>
</dbReference>
<sequence length="262" mass="30304">MESHVHLKFAKILLVAIGVWPVKLSGCKLHIYNAYFYVTFAGFILYNVSQAVMVIVVRRSFLETANNMNVTITYLVIVYKVLICKSTAIKDILEEIEGREMLILQGSDEEVKKIYHKHVKSATRSIAFYVAIGTTSISLYFIAPIVKNYLESKADPSFKNKYLIFSGWLPLDPEEHYATIYSVQFFNGYYGYGYIVYLGAFFFCILKFIVGQIQILQHTLKNFNDYHLRYAKEGRLGTECTQEVFTKLCIREHQYLIGYVCM</sequence>
<name>A0AAV8X8W4_9CUCU</name>
<accession>A0AAV8X8W4</accession>
<evidence type="ECO:0000256" key="7">
    <source>
        <dbReference type="ARBA" id="ARBA00023136"/>
    </source>
</evidence>
<gene>
    <name evidence="11" type="ORF">NQ318_000641</name>
</gene>
<dbReference type="EMBL" id="JAPWTK010001045">
    <property type="protein sequence ID" value="KAJ8934424.1"/>
    <property type="molecule type" value="Genomic_DNA"/>
</dbReference>
<keyword evidence="9" id="KW-0807">Transducer</keyword>
<organism evidence="11 12">
    <name type="scientific">Aromia moschata</name>
    <dbReference type="NCBI Taxonomy" id="1265417"/>
    <lineage>
        <taxon>Eukaryota</taxon>
        <taxon>Metazoa</taxon>
        <taxon>Ecdysozoa</taxon>
        <taxon>Arthropoda</taxon>
        <taxon>Hexapoda</taxon>
        <taxon>Insecta</taxon>
        <taxon>Pterygota</taxon>
        <taxon>Neoptera</taxon>
        <taxon>Endopterygota</taxon>
        <taxon>Coleoptera</taxon>
        <taxon>Polyphaga</taxon>
        <taxon>Cucujiformia</taxon>
        <taxon>Chrysomeloidea</taxon>
        <taxon>Cerambycidae</taxon>
        <taxon>Cerambycinae</taxon>
        <taxon>Callichromatini</taxon>
        <taxon>Aromia</taxon>
    </lineage>
</organism>
<keyword evidence="5" id="KW-0552">Olfaction</keyword>
<evidence type="ECO:0008006" key="13">
    <source>
        <dbReference type="Google" id="ProtNLM"/>
    </source>
</evidence>
<keyword evidence="3" id="KW-0716">Sensory transduction</keyword>
<keyword evidence="8" id="KW-0675">Receptor</keyword>
<dbReference type="InterPro" id="IPR004117">
    <property type="entry name" value="7tm6_olfct_rcpt"/>
</dbReference>
<evidence type="ECO:0000256" key="4">
    <source>
        <dbReference type="ARBA" id="ARBA00022692"/>
    </source>
</evidence>
<evidence type="ECO:0000313" key="11">
    <source>
        <dbReference type="EMBL" id="KAJ8934424.1"/>
    </source>
</evidence>
<reference evidence="11" key="1">
    <citation type="journal article" date="2023" name="Insect Mol. Biol.">
        <title>Genome sequencing provides insights into the evolution of gene families encoding plant cell wall-degrading enzymes in longhorned beetles.</title>
        <authorList>
            <person name="Shin N.R."/>
            <person name="Okamura Y."/>
            <person name="Kirsch R."/>
            <person name="Pauchet Y."/>
        </authorList>
    </citation>
    <scope>NUCLEOTIDE SEQUENCE</scope>
    <source>
        <strain evidence="11">AMC_N1</strain>
    </source>
</reference>
<proteinExistence type="predicted"/>
<dbReference type="AlphaFoldDB" id="A0AAV8X8W4"/>
<evidence type="ECO:0000256" key="2">
    <source>
        <dbReference type="ARBA" id="ARBA00022475"/>
    </source>
</evidence>
<dbReference type="PANTHER" id="PTHR21137">
    <property type="entry name" value="ODORANT RECEPTOR"/>
    <property type="match status" value="1"/>
</dbReference>
<dbReference type="Pfam" id="PF02949">
    <property type="entry name" value="7tm_6"/>
    <property type="match status" value="1"/>
</dbReference>
<evidence type="ECO:0000256" key="3">
    <source>
        <dbReference type="ARBA" id="ARBA00022606"/>
    </source>
</evidence>
<evidence type="ECO:0000256" key="1">
    <source>
        <dbReference type="ARBA" id="ARBA00004651"/>
    </source>
</evidence>
<keyword evidence="7 10" id="KW-0472">Membrane</keyword>
<dbReference type="Proteomes" id="UP001162162">
    <property type="component" value="Unassembled WGS sequence"/>
</dbReference>
<dbReference type="GO" id="GO:0007165">
    <property type="term" value="P:signal transduction"/>
    <property type="evidence" value="ECO:0007669"/>
    <property type="project" value="UniProtKB-KW"/>
</dbReference>
<comment type="subcellular location">
    <subcellularLocation>
        <location evidence="1">Cell membrane</location>
        <topology evidence="1">Multi-pass membrane protein</topology>
    </subcellularLocation>
</comment>
<dbReference type="GO" id="GO:0005886">
    <property type="term" value="C:plasma membrane"/>
    <property type="evidence" value="ECO:0007669"/>
    <property type="project" value="UniProtKB-SubCell"/>
</dbReference>
<evidence type="ECO:0000313" key="12">
    <source>
        <dbReference type="Proteomes" id="UP001162162"/>
    </source>
</evidence>
<dbReference type="GO" id="GO:0004984">
    <property type="term" value="F:olfactory receptor activity"/>
    <property type="evidence" value="ECO:0007669"/>
    <property type="project" value="InterPro"/>
</dbReference>
<evidence type="ECO:0000256" key="9">
    <source>
        <dbReference type="ARBA" id="ARBA00023224"/>
    </source>
</evidence>
<keyword evidence="2" id="KW-1003">Cell membrane</keyword>
<keyword evidence="12" id="KW-1185">Reference proteome</keyword>
<evidence type="ECO:0000256" key="8">
    <source>
        <dbReference type="ARBA" id="ARBA00023170"/>
    </source>
</evidence>
<evidence type="ECO:0000256" key="5">
    <source>
        <dbReference type="ARBA" id="ARBA00022725"/>
    </source>
</evidence>
<evidence type="ECO:0000256" key="6">
    <source>
        <dbReference type="ARBA" id="ARBA00022989"/>
    </source>
</evidence>